<feature type="compositionally biased region" description="Gly residues" evidence="8">
    <location>
        <begin position="1489"/>
        <end position="1515"/>
    </location>
</feature>
<feature type="compositionally biased region" description="Gly residues" evidence="8">
    <location>
        <begin position="1575"/>
        <end position="1592"/>
    </location>
</feature>
<evidence type="ECO:0000313" key="12">
    <source>
        <dbReference type="Proteomes" id="UP000613740"/>
    </source>
</evidence>
<keyword evidence="5" id="KW-0969">Cilium</keyword>
<dbReference type="PANTHER" id="PTHR14240:SF1">
    <property type="entry name" value="PROTEIN FANTOM-RELATED"/>
    <property type="match status" value="1"/>
</dbReference>
<protein>
    <recommendedName>
        <fullName evidence="13">C2 domain-containing protein</fullName>
    </recommendedName>
</protein>
<sequence>MGGNDDRGLDGPDESATSFGSLPPPKPVKYAWAPANDRVNHENFHRMLEEYRACKKRERDLELKIKQLGAQLARTEEAAKRALVQTDATAKGGAAQKLLDAERAIAKLRAENAELASKLAREKKRSSDLKAMADTYKHRLDGFLRDQRNLVQKVGQLERTAAASRRKPEDEFWGEEAGRRFVAQQEELVALKEENTALKELMESDGPLAQCKAYEGQINELQNLVKFYERKITAMAEAGMGGLEALGGPGNQPGPDDWVLEEFWHNDEMYLLDRKTGKMFTVPGDNNFPRPLGIRTNKEVKMGIHNSMERFLATLDSFLASNGARLQEVFAQFDVDNSGQLDRRELARLLQTLMPDLNQTQIEELRMMLDVDGDGLISLPEMLESIKEAFAARTAAKVGKNIEVNDALDRIREVLRENKQEVRASFDELDSDKDGCLSHLEVVRLVRRFLKDMYQKEVRYLLAKLQQWDVQGESKVSFDELYQCLELVRVFRVGPGLGGAMRTGSPMRSPTRSASPSKMPTAGPNIRASGPGRASLVRSTVGGGGMKEAFMRERVGQLEAELRDAQRRNSELEDDAKKVELLQRDAALYKARIEELERDFMKIDVLGNLEAAGGDEQLQKAWEIASTFKKRFMEHKGELDNIRILYARMQAQLDETHKLLHEEHRKRFKLEDEITRLNVELMRVQDLESRLTHEKGERVKLEREYLTLQQKALNAPGEALAEVRALREELFAVKREKATAQQKEAEVRMELQHVRTLLDGMDQTSYKAMQDDSDALKKKVASLSLELQAARDKLAVYMRTELPGGAANTDLLFADDDLLFGSDRKPDSDKTPEELRRELIQLRDVWRLDQGEIKKLHKVLETESAITMEAKAAVEEAHREMERVKRELQADLRKLEREIERRDEKIRKLELQLRGAYSGINRALRSSKRGGLRDSIRSDADDLSELGEDQNIFELHVTEAQIYEEALGKDPAVFFTFDFFMHESQATPIVSSNAPSFNTVIQYVVDSDPFLLDYLDTHVLELELCRARGYDYDVLGVARFSLKQVLEDLEIGAALGYNRAYHYADVFGADGKRLGRLRYGYCFRRPLDALLKEWRVASRHKRRSSEPDERDPATAAVQQALTQPGNSQAVKVIIERCDGLVPAGGTALTMRPYVYYRFPGHRDYRDTQTLAGAHPVFNDEAVWPIARTPALEADLRTRHLQLVVFDDSQSDDPLRAIVGVASVPLAGLAQGVPVEGAFKLTNPVTRQPAGRLVLGLGWHNPLQLPGAVPKPPPPRVPISSEPLEGGPTPDFGLGAGVQELFPVGGGVRPGGFGPGGPGHPLPRPSPAGGQGATFYAQPQPGVQPPQPGGARLYQGQQPYEAHGLAAELAGGNNGGRPGGRVSEYGLAADTRQGAPAPMQPPYGPHGGGGAYGGGPGAPGSGFGLAAEAAARQPPAHMGIHGQQQLQQGLYEPSSQYGGGQQPYGGGPGQQRVSDYGLAADTRDQYGAQGPYGPGGVGGGIGGLPGQGQGLYGGPAPGQSPLRPGGRPPLQPQQQQQEFGLGAEAAAAGYGMGAHPPPAGGMQRQGSFGRPPPGPLGGGVGSRLGGPAGGGGLRPPSDAAYGMQAETGAGYPPRPGQPPLRQGSFGAGGGGGGEEFGLGAEVDVAASPPPPGNMMLPPSRGPGGGGAGGRTRYGADTELSLEQQQLPVGPDTATLQHAYHPAQQMSALLPPAAPAPPANAGLGPVLRRERPELSAWMGREYRILFCLHSIELTQQTLRNPNVSAVVVCHSLLEEGEAAGNGISMLDTYSKPLAKAPGQLPINYCVAYNILAGNAASELYAGLTGPGGADFSLELSLMYTSGGVAEAAAALAPAGGSGSEVAPGMFRVLGGAALPLAELWTRRRGDLIMERVEVLEDADDPGSVVAVLSVSLVAEAALATLRETMRHRGGAGGGVPY</sequence>
<dbReference type="Gene3D" id="1.10.238.10">
    <property type="entry name" value="EF-hand"/>
    <property type="match status" value="2"/>
</dbReference>
<evidence type="ECO:0008006" key="13">
    <source>
        <dbReference type="Google" id="ProtNLM"/>
    </source>
</evidence>
<reference evidence="11" key="1">
    <citation type="journal article" date="2020" name="bioRxiv">
        <title>Comparative genomics of Chlamydomonas.</title>
        <authorList>
            <person name="Craig R.J."/>
            <person name="Hasan A.R."/>
            <person name="Ness R.W."/>
            <person name="Keightley P.D."/>
        </authorList>
    </citation>
    <scope>NUCLEOTIDE SEQUENCE</scope>
    <source>
        <strain evidence="11">CCAP 11/173</strain>
    </source>
</reference>
<feature type="coiled-coil region" evidence="7">
    <location>
        <begin position="181"/>
        <end position="238"/>
    </location>
</feature>
<feature type="region of interest" description="Disordered" evidence="8">
    <location>
        <begin position="1311"/>
        <end position="1330"/>
    </location>
</feature>
<evidence type="ECO:0000256" key="6">
    <source>
        <dbReference type="ARBA" id="ARBA00023273"/>
    </source>
</evidence>
<dbReference type="PROSITE" id="PS50222">
    <property type="entry name" value="EF_HAND_2"/>
    <property type="match status" value="3"/>
</dbReference>
<dbReference type="EMBL" id="JAEHOD010000019">
    <property type="protein sequence ID" value="KAG2447988.1"/>
    <property type="molecule type" value="Genomic_DNA"/>
</dbReference>
<feature type="domain" description="C2" evidence="9">
    <location>
        <begin position="1111"/>
        <end position="1238"/>
    </location>
</feature>
<evidence type="ECO:0000259" key="9">
    <source>
        <dbReference type="PROSITE" id="PS50004"/>
    </source>
</evidence>
<feature type="region of interest" description="Disordered" evidence="8">
    <location>
        <begin position="1"/>
        <end position="27"/>
    </location>
</feature>
<evidence type="ECO:0000256" key="7">
    <source>
        <dbReference type="SAM" id="Coils"/>
    </source>
</evidence>
<keyword evidence="4 7" id="KW-0175">Coiled coil</keyword>
<dbReference type="InterPro" id="IPR002048">
    <property type="entry name" value="EF_hand_dom"/>
</dbReference>
<keyword evidence="3" id="KW-0106">Calcium</keyword>
<accession>A0A835WI48</accession>
<feature type="region of interest" description="Disordered" evidence="8">
    <location>
        <begin position="499"/>
        <end position="532"/>
    </location>
</feature>
<dbReference type="PROSITE" id="PS00018">
    <property type="entry name" value="EF_HAND_1"/>
    <property type="match status" value="3"/>
</dbReference>
<keyword evidence="6" id="KW-0966">Cell projection</keyword>
<feature type="compositionally biased region" description="Gly residues" evidence="8">
    <location>
        <begin position="1404"/>
        <end position="1415"/>
    </location>
</feature>
<comment type="subcellular location">
    <subcellularLocation>
        <location evidence="1">Cell projection</location>
        <location evidence="1">Cilium</location>
    </subcellularLocation>
</comment>
<dbReference type="InterPro" id="IPR000008">
    <property type="entry name" value="C2_dom"/>
</dbReference>
<proteinExistence type="inferred from homology"/>
<feature type="compositionally biased region" description="Basic and acidic residues" evidence="8">
    <location>
        <begin position="1"/>
        <end position="10"/>
    </location>
</feature>
<gene>
    <name evidence="11" type="ORF">HYH02_007017</name>
</gene>
<feature type="compositionally biased region" description="Gly residues" evidence="8">
    <location>
        <begin position="1624"/>
        <end position="1635"/>
    </location>
</feature>
<evidence type="ECO:0000259" key="10">
    <source>
        <dbReference type="PROSITE" id="PS50222"/>
    </source>
</evidence>
<feature type="coiled-coil region" evidence="7">
    <location>
        <begin position="867"/>
        <end position="912"/>
    </location>
</feature>
<keyword evidence="12" id="KW-1185">Reference proteome</keyword>
<evidence type="ECO:0000256" key="4">
    <source>
        <dbReference type="ARBA" id="ARBA00023054"/>
    </source>
</evidence>
<comment type="similarity">
    <text evidence="2">Belongs to the RPGRIP1 family.</text>
</comment>
<evidence type="ECO:0000256" key="5">
    <source>
        <dbReference type="ARBA" id="ARBA00023069"/>
    </source>
</evidence>
<evidence type="ECO:0000256" key="2">
    <source>
        <dbReference type="ARBA" id="ARBA00006042"/>
    </source>
</evidence>
<dbReference type="SUPFAM" id="SSF47473">
    <property type="entry name" value="EF-hand"/>
    <property type="match status" value="1"/>
</dbReference>
<dbReference type="OrthoDB" id="26525at2759"/>
<evidence type="ECO:0000313" key="11">
    <source>
        <dbReference type="EMBL" id="KAG2447988.1"/>
    </source>
</evidence>
<dbReference type="PROSITE" id="PS50004">
    <property type="entry name" value="C2"/>
    <property type="match status" value="1"/>
</dbReference>
<dbReference type="PANTHER" id="PTHR14240">
    <property type="entry name" value="RETINITIS PIGMENTOSA GTPASE REGULATOR-INTERACTING PROTEIN"/>
    <property type="match status" value="1"/>
</dbReference>
<dbReference type="Proteomes" id="UP000613740">
    <property type="component" value="Unassembled WGS sequence"/>
</dbReference>
<dbReference type="CDD" id="cd00051">
    <property type="entry name" value="EFh"/>
    <property type="match status" value="1"/>
</dbReference>
<feature type="region of interest" description="Disordered" evidence="8">
    <location>
        <begin position="1450"/>
        <end position="1636"/>
    </location>
</feature>
<dbReference type="Pfam" id="PF11618">
    <property type="entry name" value="C2-C2_1"/>
    <property type="match status" value="1"/>
</dbReference>
<feature type="compositionally biased region" description="Gly residues" evidence="8">
    <location>
        <begin position="1456"/>
        <end position="1468"/>
    </location>
</feature>
<dbReference type="InterPro" id="IPR011992">
    <property type="entry name" value="EF-hand-dom_pair"/>
</dbReference>
<dbReference type="Gene3D" id="2.60.40.150">
    <property type="entry name" value="C2 domain"/>
    <property type="match status" value="2"/>
</dbReference>
<feature type="coiled-coil region" evidence="7">
    <location>
        <begin position="58"/>
        <end position="125"/>
    </location>
</feature>
<feature type="coiled-coil region" evidence="7">
    <location>
        <begin position="548"/>
        <end position="599"/>
    </location>
</feature>
<feature type="domain" description="EF-hand" evidence="10">
    <location>
        <begin position="321"/>
        <end position="356"/>
    </location>
</feature>
<dbReference type="Pfam" id="PF13499">
    <property type="entry name" value="EF-hand_7"/>
    <property type="match status" value="2"/>
</dbReference>
<feature type="coiled-coil region" evidence="7">
    <location>
        <begin position="684"/>
        <end position="793"/>
    </location>
</feature>
<dbReference type="GO" id="GO:0005856">
    <property type="term" value="C:cytoskeleton"/>
    <property type="evidence" value="ECO:0007669"/>
    <property type="project" value="UniProtKB-ARBA"/>
</dbReference>
<dbReference type="SUPFAM" id="SSF49562">
    <property type="entry name" value="C2 domain (Calcium/lipid-binding domain, CaLB)"/>
    <property type="match status" value="2"/>
</dbReference>
<feature type="domain" description="EF-hand" evidence="10">
    <location>
        <begin position="357"/>
        <end position="392"/>
    </location>
</feature>
<evidence type="ECO:0000256" key="1">
    <source>
        <dbReference type="ARBA" id="ARBA00004138"/>
    </source>
</evidence>
<dbReference type="GO" id="GO:1905515">
    <property type="term" value="P:non-motile cilium assembly"/>
    <property type="evidence" value="ECO:0007669"/>
    <property type="project" value="TreeGrafter"/>
</dbReference>
<dbReference type="InterPro" id="IPR021656">
    <property type="entry name" value="C2-C2_1"/>
</dbReference>
<dbReference type="InterPro" id="IPR031139">
    <property type="entry name" value="RPGRIP1_fam"/>
</dbReference>
<evidence type="ECO:0000256" key="8">
    <source>
        <dbReference type="SAM" id="MobiDB-lite"/>
    </source>
</evidence>
<feature type="region of interest" description="Disordered" evidence="8">
    <location>
        <begin position="1391"/>
        <end position="1415"/>
    </location>
</feature>
<feature type="compositionally biased region" description="Low complexity" evidence="8">
    <location>
        <begin position="1531"/>
        <end position="1548"/>
    </location>
</feature>
<name>A0A835WI48_9CHLO</name>
<organism evidence="11 12">
    <name type="scientific">Chlamydomonas schloesseri</name>
    <dbReference type="NCBI Taxonomy" id="2026947"/>
    <lineage>
        <taxon>Eukaryota</taxon>
        <taxon>Viridiplantae</taxon>
        <taxon>Chlorophyta</taxon>
        <taxon>core chlorophytes</taxon>
        <taxon>Chlorophyceae</taxon>
        <taxon>CS clade</taxon>
        <taxon>Chlamydomonadales</taxon>
        <taxon>Chlamydomonadaceae</taxon>
        <taxon>Chlamydomonas</taxon>
    </lineage>
</organism>
<dbReference type="GO" id="GO:0005509">
    <property type="term" value="F:calcium ion binding"/>
    <property type="evidence" value="ECO:0007669"/>
    <property type="project" value="InterPro"/>
</dbReference>
<feature type="domain" description="EF-hand" evidence="10">
    <location>
        <begin position="417"/>
        <end position="452"/>
    </location>
</feature>
<comment type="caution">
    <text evidence="11">The sequence shown here is derived from an EMBL/GenBank/DDBJ whole genome shotgun (WGS) entry which is preliminary data.</text>
</comment>
<feature type="compositionally biased region" description="Polar residues" evidence="8">
    <location>
        <begin position="506"/>
        <end position="518"/>
    </location>
</feature>
<evidence type="ECO:0000256" key="3">
    <source>
        <dbReference type="ARBA" id="ARBA00022837"/>
    </source>
</evidence>
<dbReference type="InterPro" id="IPR035892">
    <property type="entry name" value="C2_domain_sf"/>
</dbReference>
<dbReference type="InterPro" id="IPR018247">
    <property type="entry name" value="EF_Hand_1_Ca_BS"/>
</dbReference>
<dbReference type="SMART" id="SM00054">
    <property type="entry name" value="EFh"/>
    <property type="match status" value="3"/>
</dbReference>
<dbReference type="GO" id="GO:0035869">
    <property type="term" value="C:ciliary transition zone"/>
    <property type="evidence" value="ECO:0007669"/>
    <property type="project" value="TreeGrafter"/>
</dbReference>